<dbReference type="GO" id="GO:0015627">
    <property type="term" value="C:type II protein secretion system complex"/>
    <property type="evidence" value="ECO:0007669"/>
    <property type="project" value="InterPro"/>
</dbReference>
<dbReference type="AlphaFoldDB" id="A0A402D0C0"/>
<evidence type="ECO:0000256" key="1">
    <source>
        <dbReference type="ARBA" id="ARBA00022481"/>
    </source>
</evidence>
<dbReference type="OrthoDB" id="255848at2"/>
<keyword evidence="1" id="KW-0488">Methylation</keyword>
<gene>
    <name evidence="2" type="ORF">CCAX7_57590</name>
</gene>
<dbReference type="InterPro" id="IPR000983">
    <property type="entry name" value="Bac_GSPG_pilin"/>
</dbReference>
<evidence type="ECO:0000313" key="2">
    <source>
        <dbReference type="EMBL" id="BDI33708.1"/>
    </source>
</evidence>
<keyword evidence="3" id="KW-1185">Reference proteome</keyword>
<dbReference type="NCBIfam" id="TIGR02532">
    <property type="entry name" value="IV_pilin_GFxxxE"/>
    <property type="match status" value="1"/>
</dbReference>
<name>A0A402D0C0_9BACT</name>
<accession>A0A402D0C0</accession>
<dbReference type="SUPFAM" id="SSF54523">
    <property type="entry name" value="Pili subunits"/>
    <property type="match status" value="1"/>
</dbReference>
<dbReference type="PANTHER" id="PTHR30093">
    <property type="entry name" value="GENERAL SECRETION PATHWAY PROTEIN G"/>
    <property type="match status" value="1"/>
</dbReference>
<dbReference type="InterPro" id="IPR012902">
    <property type="entry name" value="N_methyl_site"/>
</dbReference>
<dbReference type="Gene3D" id="3.30.700.10">
    <property type="entry name" value="Glycoprotein, Type 4 Pilin"/>
    <property type="match status" value="1"/>
</dbReference>
<dbReference type="Proteomes" id="UP000287394">
    <property type="component" value="Chromosome"/>
</dbReference>
<proteinExistence type="predicted"/>
<dbReference type="Pfam" id="PF07963">
    <property type="entry name" value="N_methyl"/>
    <property type="match status" value="1"/>
</dbReference>
<dbReference type="KEGG" id="ccot:CCAX7_57590"/>
<dbReference type="InterPro" id="IPR045584">
    <property type="entry name" value="Pilin-like"/>
</dbReference>
<dbReference type="PANTHER" id="PTHR30093:SF2">
    <property type="entry name" value="TYPE II SECRETION SYSTEM PROTEIN H"/>
    <property type="match status" value="1"/>
</dbReference>
<reference evidence="2 3" key="1">
    <citation type="journal article" date="2019" name="Int. J. Syst. Evol. Microbiol.">
        <title>Capsulimonas corticalis gen. nov., sp. nov., an aerobic capsulated bacterium, of a novel bacterial order, Capsulimonadales ord. nov., of the class Armatimonadia of the phylum Armatimonadetes.</title>
        <authorList>
            <person name="Li J."/>
            <person name="Kudo C."/>
            <person name="Tonouchi A."/>
        </authorList>
    </citation>
    <scope>NUCLEOTIDE SEQUENCE [LARGE SCALE GENOMIC DNA]</scope>
    <source>
        <strain evidence="2 3">AX-7</strain>
    </source>
</reference>
<dbReference type="RefSeq" id="WP_119322965.1">
    <property type="nucleotide sequence ID" value="NZ_AP025739.1"/>
</dbReference>
<dbReference type="InterPro" id="IPR011453">
    <property type="entry name" value="DUF1559"/>
</dbReference>
<dbReference type="EMBL" id="AP025739">
    <property type="protein sequence ID" value="BDI33708.1"/>
    <property type="molecule type" value="Genomic_DNA"/>
</dbReference>
<sequence>MRTRSRLGFTLIELLVVIAIIAILAAILFPVFAQAREKARAISCMSNMKQIGLGVQMYIQDNDERLFFRGAKDNTASSLGKIRTGAVVGSSTSPAALAAAWYNVIFPYIKAKGVYSCPSDPGPTPSLMPDGVSTVLRSYAAADSTEGLSLAQVDVPADTIVVTEKWDKSLAGVANTESWFEVWDGDMAHEPTQPGRMVKYANRHQGFMNCAFFDGHAKAVRPDAIWKSADLTGCNLIHRYPAPGTSGISKCDGFSTGCITNDPTKNMCMSFTYNN</sequence>
<dbReference type="GO" id="GO:0015628">
    <property type="term" value="P:protein secretion by the type II secretion system"/>
    <property type="evidence" value="ECO:0007669"/>
    <property type="project" value="InterPro"/>
</dbReference>
<evidence type="ECO:0000313" key="3">
    <source>
        <dbReference type="Proteomes" id="UP000287394"/>
    </source>
</evidence>
<dbReference type="Pfam" id="PF07596">
    <property type="entry name" value="SBP_bac_10"/>
    <property type="match status" value="1"/>
</dbReference>
<organism evidence="2 3">
    <name type="scientific">Capsulimonas corticalis</name>
    <dbReference type="NCBI Taxonomy" id="2219043"/>
    <lineage>
        <taxon>Bacteria</taxon>
        <taxon>Bacillati</taxon>
        <taxon>Armatimonadota</taxon>
        <taxon>Armatimonadia</taxon>
        <taxon>Capsulimonadales</taxon>
        <taxon>Capsulimonadaceae</taxon>
        <taxon>Capsulimonas</taxon>
    </lineage>
</organism>
<dbReference type="PRINTS" id="PR00813">
    <property type="entry name" value="BCTERIALGSPG"/>
</dbReference>
<protein>
    <submittedName>
        <fullName evidence="2">Uncharacterized protein</fullName>
    </submittedName>
</protein>